<keyword evidence="2" id="KW-1185">Reference proteome</keyword>
<sequence length="89" mass="10019">MTTTSMRYLALATDYDGTLATDGRVNDETLAALKRLQASGRKLILVTGRQLDDLQRAFPQFDCFDCIVAENFALSIRKEITKTLPMQLF</sequence>
<accession>A0A433N1H3</accession>
<dbReference type="SUPFAM" id="SSF56784">
    <property type="entry name" value="HAD-like"/>
    <property type="match status" value="1"/>
</dbReference>
<dbReference type="AlphaFoldDB" id="A0A433N1H3"/>
<protein>
    <recommendedName>
        <fullName evidence="3">Sucrose phosphatase-like domain-containing protein</fullName>
    </recommendedName>
</protein>
<evidence type="ECO:0000313" key="2">
    <source>
        <dbReference type="Proteomes" id="UP000268857"/>
    </source>
</evidence>
<dbReference type="InterPro" id="IPR006379">
    <property type="entry name" value="HAD-SF_hydro_IIB"/>
</dbReference>
<reference evidence="1 2" key="1">
    <citation type="journal article" date="2019" name="Genome Biol. Evol.">
        <title>Day and night: Metabolic profiles and evolutionary relationships of six axenic non-marine cyanobacteria.</title>
        <authorList>
            <person name="Will S.E."/>
            <person name="Henke P."/>
            <person name="Boedeker C."/>
            <person name="Huang S."/>
            <person name="Brinkmann H."/>
            <person name="Rohde M."/>
            <person name="Jarek M."/>
            <person name="Friedl T."/>
            <person name="Seufert S."/>
            <person name="Schumacher M."/>
            <person name="Overmann J."/>
            <person name="Neumann-Schaal M."/>
            <person name="Petersen J."/>
        </authorList>
    </citation>
    <scope>NUCLEOTIDE SEQUENCE [LARGE SCALE GENOMIC DNA]</scope>
    <source>
        <strain evidence="1 2">PCC 6912</strain>
    </source>
</reference>
<dbReference type="InterPro" id="IPR036412">
    <property type="entry name" value="HAD-like_sf"/>
</dbReference>
<gene>
    <name evidence="1" type="ORF">PCC6912_50220</name>
</gene>
<organism evidence="1 2">
    <name type="scientific">Chlorogloeopsis fritschii PCC 6912</name>
    <dbReference type="NCBI Taxonomy" id="211165"/>
    <lineage>
        <taxon>Bacteria</taxon>
        <taxon>Bacillati</taxon>
        <taxon>Cyanobacteriota</taxon>
        <taxon>Cyanophyceae</taxon>
        <taxon>Nostocales</taxon>
        <taxon>Chlorogloeopsidaceae</taxon>
        <taxon>Chlorogloeopsis</taxon>
    </lineage>
</organism>
<dbReference type="NCBIfam" id="TIGR01484">
    <property type="entry name" value="HAD-SF-IIB"/>
    <property type="match status" value="1"/>
</dbReference>
<dbReference type="Gene3D" id="3.40.50.1000">
    <property type="entry name" value="HAD superfamily/HAD-like"/>
    <property type="match status" value="1"/>
</dbReference>
<evidence type="ECO:0000313" key="1">
    <source>
        <dbReference type="EMBL" id="RUR74844.1"/>
    </source>
</evidence>
<name>A0A433N1H3_CHLFR</name>
<comment type="caution">
    <text evidence="1">The sequence shown here is derived from an EMBL/GenBank/DDBJ whole genome shotgun (WGS) entry which is preliminary data.</text>
</comment>
<evidence type="ECO:0008006" key="3">
    <source>
        <dbReference type="Google" id="ProtNLM"/>
    </source>
</evidence>
<proteinExistence type="predicted"/>
<dbReference type="InterPro" id="IPR023214">
    <property type="entry name" value="HAD_sf"/>
</dbReference>
<dbReference type="RefSeq" id="WP_235083029.1">
    <property type="nucleotide sequence ID" value="NZ_AJLN01000061.1"/>
</dbReference>
<dbReference type="Pfam" id="PF08282">
    <property type="entry name" value="Hydrolase_3"/>
    <property type="match status" value="1"/>
</dbReference>
<dbReference type="GO" id="GO:0016791">
    <property type="term" value="F:phosphatase activity"/>
    <property type="evidence" value="ECO:0007669"/>
    <property type="project" value="UniProtKB-ARBA"/>
</dbReference>
<dbReference type="EMBL" id="RSCJ01000027">
    <property type="protein sequence ID" value="RUR74844.1"/>
    <property type="molecule type" value="Genomic_DNA"/>
</dbReference>
<dbReference type="Proteomes" id="UP000268857">
    <property type="component" value="Unassembled WGS sequence"/>
</dbReference>